<keyword evidence="14" id="KW-0413">Isomerase</keyword>
<dbReference type="PROSITE" id="PS51385">
    <property type="entry name" value="YJEF_N"/>
    <property type="match status" value="1"/>
</dbReference>
<organism evidence="24">
    <name type="scientific">freshwater metagenome</name>
    <dbReference type="NCBI Taxonomy" id="449393"/>
    <lineage>
        <taxon>unclassified sequences</taxon>
        <taxon>metagenomes</taxon>
        <taxon>ecological metagenomes</taxon>
    </lineage>
</organism>
<evidence type="ECO:0000256" key="10">
    <source>
        <dbReference type="ARBA" id="ARBA00022840"/>
    </source>
</evidence>
<comment type="function">
    <text evidence="17">Bifunctional enzyme that catalyzes the epimerization of the S- and R-forms of NAD(P)HX and the dehydration of the S-form of NAD(P)HX at the expense of ADP, which is converted to AMP. This allows the repair of both epimers of NAD(P)HX, a damaged form of NAD(P)H that is a result of enzymatic or heat-dependent hydration.</text>
</comment>
<evidence type="ECO:0000256" key="16">
    <source>
        <dbReference type="ARBA" id="ARBA00023268"/>
    </source>
</evidence>
<dbReference type="EC" id="4.2.1.136" evidence="7"/>
<evidence type="ECO:0000256" key="2">
    <source>
        <dbReference type="ARBA" id="ARBA00000909"/>
    </source>
</evidence>
<evidence type="ECO:0000256" key="6">
    <source>
        <dbReference type="ARBA" id="ARBA00012228"/>
    </source>
</evidence>
<dbReference type="PROSITE" id="PS01050">
    <property type="entry name" value="YJEF_C_2"/>
    <property type="match status" value="1"/>
</dbReference>
<comment type="catalytic activity">
    <reaction evidence="20">
        <text>(6S)-NADPHX + ADP = AMP + phosphate + NADPH + H(+)</text>
        <dbReference type="Rhea" id="RHEA:32235"/>
        <dbReference type="ChEBI" id="CHEBI:15378"/>
        <dbReference type="ChEBI" id="CHEBI:43474"/>
        <dbReference type="ChEBI" id="CHEBI:57783"/>
        <dbReference type="ChEBI" id="CHEBI:64076"/>
        <dbReference type="ChEBI" id="CHEBI:456215"/>
        <dbReference type="ChEBI" id="CHEBI:456216"/>
        <dbReference type="EC" id="4.2.1.136"/>
    </reaction>
</comment>
<keyword evidence="9" id="KW-0547">Nucleotide-binding</keyword>
<reference evidence="24" key="1">
    <citation type="submission" date="2020-05" db="EMBL/GenBank/DDBJ databases">
        <authorList>
            <person name="Chiriac C."/>
            <person name="Salcher M."/>
            <person name="Ghai R."/>
            <person name="Kavagutti S V."/>
        </authorList>
    </citation>
    <scope>NUCLEOTIDE SEQUENCE</scope>
</reference>
<dbReference type="Pfam" id="PF01256">
    <property type="entry name" value="Carb_kinase"/>
    <property type="match status" value="1"/>
</dbReference>
<dbReference type="NCBIfam" id="TIGR00196">
    <property type="entry name" value="yjeF_cterm"/>
    <property type="match status" value="1"/>
</dbReference>
<proteinExistence type="inferred from homology"/>
<evidence type="ECO:0000259" key="21">
    <source>
        <dbReference type="PROSITE" id="PS50206"/>
    </source>
</evidence>
<evidence type="ECO:0000256" key="15">
    <source>
        <dbReference type="ARBA" id="ARBA00023239"/>
    </source>
</evidence>
<dbReference type="GO" id="GO:0052856">
    <property type="term" value="F:NAD(P)HX epimerase activity"/>
    <property type="evidence" value="ECO:0007669"/>
    <property type="project" value="UniProtKB-EC"/>
</dbReference>
<gene>
    <name evidence="24" type="ORF">UFOPK2399_01557</name>
</gene>
<feature type="domain" description="YjeF C-terminal" evidence="22">
    <location>
        <begin position="184"/>
        <end position="459"/>
    </location>
</feature>
<evidence type="ECO:0000256" key="9">
    <source>
        <dbReference type="ARBA" id="ARBA00022741"/>
    </source>
</evidence>
<dbReference type="HAMAP" id="MF_01965">
    <property type="entry name" value="NADHX_dehydratase"/>
    <property type="match status" value="1"/>
</dbReference>
<evidence type="ECO:0000256" key="3">
    <source>
        <dbReference type="ARBA" id="ARBA00001958"/>
    </source>
</evidence>
<dbReference type="PANTHER" id="PTHR12592">
    <property type="entry name" value="ATP-DEPENDENT (S)-NAD(P)H-HYDRATE DEHYDRATASE FAMILY MEMBER"/>
    <property type="match status" value="1"/>
</dbReference>
<evidence type="ECO:0000313" key="24">
    <source>
        <dbReference type="EMBL" id="CAB4704124.1"/>
    </source>
</evidence>
<dbReference type="InterPro" id="IPR004443">
    <property type="entry name" value="YjeF_N_dom"/>
</dbReference>
<keyword evidence="16" id="KW-0511">Multifunctional enzyme</keyword>
<sequence>MMFAPLATAGEVRAAEEAYDGSLDELMERAGAAVAQVVLGRFPGSVAVVCGHGNNGGDGKVCARVLGAAGRDVTVVEGFGELGDPDVIVDALFGIGLKDAPREDAARMIERVNASGKPVVAIDIASGVDASSGEIPGAVVRAEVTVTFGSAKVGHLVSPGRGACGQIHVADIGLDVPGTEHRLVQARILDTVPAKAPSSTKYRAGAVLVVGGSRGMIGAPVLTAKAAFRADAGYVLLAAPESALPTLESLILEAVKVPLPEDSLGRLVPRAADSILEAATRADAVAIGPGLGRSEGTRELVRVLLENLTVPVVLDADALFDLDPFERRAPTILTPHAGELARLLGTDTDDIEAHRLEAVRRAAVRFGSTVLLKGPDTLVATPREGVLVCGFGRASLATAGSGDVLTGIVASFAAKGLEPSLAAAAAATAHGLASQLVEPQRGVVASDLLHGIRLALAGAGAGISPV</sequence>
<evidence type="ECO:0000256" key="18">
    <source>
        <dbReference type="ARBA" id="ARBA00032624"/>
    </source>
</evidence>
<dbReference type="EMBL" id="CAEZXP010000005">
    <property type="protein sequence ID" value="CAB4704124.1"/>
    <property type="molecule type" value="Genomic_DNA"/>
</dbReference>
<dbReference type="PROSITE" id="PS50206">
    <property type="entry name" value="RHODANESE_3"/>
    <property type="match status" value="1"/>
</dbReference>
<dbReference type="InterPro" id="IPR029056">
    <property type="entry name" value="Ribokinase-like"/>
</dbReference>
<comment type="similarity">
    <text evidence="5">In the C-terminal section; belongs to the NnrD/CARKD family.</text>
</comment>
<dbReference type="InterPro" id="IPR001763">
    <property type="entry name" value="Rhodanese-like_dom"/>
</dbReference>
<dbReference type="PROSITE" id="PS51383">
    <property type="entry name" value="YJEF_C_3"/>
    <property type="match status" value="1"/>
</dbReference>
<evidence type="ECO:0000256" key="12">
    <source>
        <dbReference type="ARBA" id="ARBA00022958"/>
    </source>
</evidence>
<comment type="catalytic activity">
    <reaction evidence="2">
        <text>(6R)-NADPHX = (6S)-NADPHX</text>
        <dbReference type="Rhea" id="RHEA:32227"/>
        <dbReference type="ChEBI" id="CHEBI:64076"/>
        <dbReference type="ChEBI" id="CHEBI:64077"/>
        <dbReference type="EC" id="5.1.99.6"/>
    </reaction>
</comment>
<evidence type="ECO:0000256" key="1">
    <source>
        <dbReference type="ARBA" id="ARBA00000013"/>
    </source>
</evidence>
<dbReference type="InterPro" id="IPR017953">
    <property type="entry name" value="Carbohydrate_kinase_pred_CS"/>
</dbReference>
<evidence type="ECO:0000256" key="8">
    <source>
        <dbReference type="ARBA" id="ARBA00022723"/>
    </source>
</evidence>
<dbReference type="SUPFAM" id="SSF53613">
    <property type="entry name" value="Ribokinase-like"/>
    <property type="match status" value="1"/>
</dbReference>
<comment type="cofactor">
    <cofactor evidence="3">
        <name>K(+)</name>
        <dbReference type="ChEBI" id="CHEBI:29103"/>
    </cofactor>
</comment>
<comment type="catalytic activity">
    <reaction evidence="1">
        <text>(6R)-NADHX = (6S)-NADHX</text>
        <dbReference type="Rhea" id="RHEA:32215"/>
        <dbReference type="ChEBI" id="CHEBI:64074"/>
        <dbReference type="ChEBI" id="CHEBI:64075"/>
        <dbReference type="EC" id="5.1.99.6"/>
    </reaction>
</comment>
<evidence type="ECO:0000256" key="19">
    <source>
        <dbReference type="ARBA" id="ARBA00048238"/>
    </source>
</evidence>
<dbReference type="AlphaFoldDB" id="A0A6J6Q819"/>
<evidence type="ECO:0000259" key="23">
    <source>
        <dbReference type="PROSITE" id="PS51385"/>
    </source>
</evidence>
<dbReference type="InterPro" id="IPR030677">
    <property type="entry name" value="Nnr"/>
</dbReference>
<dbReference type="GO" id="GO:0005524">
    <property type="term" value="F:ATP binding"/>
    <property type="evidence" value="ECO:0007669"/>
    <property type="project" value="UniProtKB-KW"/>
</dbReference>
<dbReference type="PANTHER" id="PTHR12592:SF0">
    <property type="entry name" value="ATP-DEPENDENT (S)-NAD(P)H-HYDRATE DEHYDRATASE"/>
    <property type="match status" value="1"/>
</dbReference>
<evidence type="ECO:0000256" key="17">
    <source>
        <dbReference type="ARBA" id="ARBA00025153"/>
    </source>
</evidence>
<keyword evidence="10" id="KW-0067">ATP-binding</keyword>
<comment type="catalytic activity">
    <reaction evidence="19">
        <text>(6S)-NADHX + ADP = AMP + phosphate + NADH + H(+)</text>
        <dbReference type="Rhea" id="RHEA:32223"/>
        <dbReference type="ChEBI" id="CHEBI:15378"/>
        <dbReference type="ChEBI" id="CHEBI:43474"/>
        <dbReference type="ChEBI" id="CHEBI:57945"/>
        <dbReference type="ChEBI" id="CHEBI:64074"/>
        <dbReference type="ChEBI" id="CHEBI:456215"/>
        <dbReference type="ChEBI" id="CHEBI:456216"/>
        <dbReference type="EC" id="4.2.1.136"/>
    </reaction>
</comment>
<evidence type="ECO:0000256" key="7">
    <source>
        <dbReference type="ARBA" id="ARBA00013129"/>
    </source>
</evidence>
<dbReference type="CDD" id="cd01171">
    <property type="entry name" value="YXKO-related"/>
    <property type="match status" value="1"/>
</dbReference>
<feature type="domain" description="Rhodanese" evidence="21">
    <location>
        <begin position="46"/>
        <end position="88"/>
    </location>
</feature>
<dbReference type="Gene3D" id="3.40.1190.20">
    <property type="match status" value="1"/>
</dbReference>
<dbReference type="GO" id="GO:0110051">
    <property type="term" value="P:metabolite repair"/>
    <property type="evidence" value="ECO:0007669"/>
    <property type="project" value="TreeGrafter"/>
</dbReference>
<keyword evidence="11" id="KW-0521">NADP</keyword>
<keyword evidence="13" id="KW-0520">NAD</keyword>
<keyword evidence="15" id="KW-0456">Lyase</keyword>
<dbReference type="InterPro" id="IPR000631">
    <property type="entry name" value="CARKD"/>
</dbReference>
<evidence type="ECO:0000256" key="20">
    <source>
        <dbReference type="ARBA" id="ARBA00049209"/>
    </source>
</evidence>
<dbReference type="HAMAP" id="MF_01966">
    <property type="entry name" value="NADHX_epimerase"/>
    <property type="match status" value="1"/>
</dbReference>
<evidence type="ECO:0000256" key="5">
    <source>
        <dbReference type="ARBA" id="ARBA00009524"/>
    </source>
</evidence>
<protein>
    <recommendedName>
        <fullName evidence="18">Nicotinamide nucleotide repair protein</fullName>
        <ecNumber evidence="7">4.2.1.136</ecNumber>
        <ecNumber evidence="6">5.1.99.6</ecNumber>
    </recommendedName>
</protein>
<dbReference type="InterPro" id="IPR036652">
    <property type="entry name" value="YjeF_N_dom_sf"/>
</dbReference>
<feature type="domain" description="YjeF N-terminal" evidence="23">
    <location>
        <begin position="7"/>
        <end position="180"/>
    </location>
</feature>
<keyword evidence="12" id="KW-0630">Potassium</keyword>
<name>A0A6J6Q819_9ZZZZ</name>
<evidence type="ECO:0000256" key="11">
    <source>
        <dbReference type="ARBA" id="ARBA00022857"/>
    </source>
</evidence>
<dbReference type="SUPFAM" id="SSF64153">
    <property type="entry name" value="YjeF N-terminal domain-like"/>
    <property type="match status" value="1"/>
</dbReference>
<dbReference type="PIRSF" id="PIRSF017184">
    <property type="entry name" value="Nnr"/>
    <property type="match status" value="1"/>
</dbReference>
<dbReference type="EC" id="5.1.99.6" evidence="6"/>
<accession>A0A6J6Q819</accession>
<evidence type="ECO:0000259" key="22">
    <source>
        <dbReference type="PROSITE" id="PS51383"/>
    </source>
</evidence>
<evidence type="ECO:0000256" key="14">
    <source>
        <dbReference type="ARBA" id="ARBA00023235"/>
    </source>
</evidence>
<comment type="similarity">
    <text evidence="4">In the N-terminal section; belongs to the NnrE/AIBP family.</text>
</comment>
<evidence type="ECO:0000256" key="13">
    <source>
        <dbReference type="ARBA" id="ARBA00023027"/>
    </source>
</evidence>
<dbReference type="GO" id="GO:0052855">
    <property type="term" value="F:ADP-dependent NAD(P)H-hydrate dehydratase activity"/>
    <property type="evidence" value="ECO:0007669"/>
    <property type="project" value="UniProtKB-EC"/>
</dbReference>
<dbReference type="GO" id="GO:0046872">
    <property type="term" value="F:metal ion binding"/>
    <property type="evidence" value="ECO:0007669"/>
    <property type="project" value="UniProtKB-KW"/>
</dbReference>
<keyword evidence="8" id="KW-0479">Metal-binding</keyword>
<dbReference type="Gene3D" id="3.40.50.10260">
    <property type="entry name" value="YjeF N-terminal domain"/>
    <property type="match status" value="2"/>
</dbReference>
<evidence type="ECO:0000256" key="4">
    <source>
        <dbReference type="ARBA" id="ARBA00006001"/>
    </source>
</evidence>
<dbReference type="Pfam" id="PF03853">
    <property type="entry name" value="YjeF_N"/>
    <property type="match status" value="2"/>
</dbReference>